<protein>
    <recommendedName>
        <fullName evidence="3">GspL cytoplasmic actin-ATPase-like domain-containing protein</fullName>
    </recommendedName>
</protein>
<dbReference type="EMBL" id="LDXT01000058">
    <property type="protein sequence ID" value="KRT56317.1"/>
    <property type="molecule type" value="Genomic_DNA"/>
</dbReference>
<accession>A0A0T5Z0L3</accession>
<evidence type="ECO:0000313" key="1">
    <source>
        <dbReference type="EMBL" id="KRT56317.1"/>
    </source>
</evidence>
<dbReference type="RefSeq" id="WP_060528640.1">
    <property type="nucleotide sequence ID" value="NZ_KQ557151.1"/>
</dbReference>
<evidence type="ECO:0000313" key="2">
    <source>
        <dbReference type="Proteomes" id="UP000051634"/>
    </source>
</evidence>
<gene>
    <name evidence="1" type="ORF">Ga0074115_1397</name>
</gene>
<organism evidence="1 2">
    <name type="scientific">endosymbiont of Ridgeia piscesae</name>
    <dbReference type="NCBI Taxonomy" id="54398"/>
    <lineage>
        <taxon>Bacteria</taxon>
        <taxon>Pseudomonadati</taxon>
        <taxon>Pseudomonadota</taxon>
        <taxon>Gammaproteobacteria</taxon>
        <taxon>sulfur-oxidizing symbionts</taxon>
    </lineage>
</organism>
<evidence type="ECO:0008006" key="3">
    <source>
        <dbReference type="Google" id="ProtNLM"/>
    </source>
</evidence>
<proteinExistence type="predicted"/>
<dbReference type="AlphaFoldDB" id="A0A0T5Z0L3"/>
<name>A0A0T5Z0L3_9GAMM</name>
<keyword evidence="2" id="KW-1185">Reference proteome</keyword>
<comment type="caution">
    <text evidence="1">The sequence shown here is derived from an EMBL/GenBank/DDBJ whole genome shotgun (WGS) entry which is preliminary data.</text>
</comment>
<sequence>MARHYLIDLNDRPMLLEKRSLRPFNDTSELAQDTAWLIQPESAVSQVLRIDAPAKYAESLIRRQLQEKGEMEESPYIITHWKRSRDKTTTELLYTAIPTSTYLRYQERQAANHHHLMIFSLYEVLWQTLRQLKRKEPVALVLLHDGNAELLVGSSTRPLTAATISAYTETPDTQELLWNSLAQELRSAEENEHIKLRELIFLHWLEDEEKLEEHAVELTERLDATALLLPSEPLDTEQGPRQASLPQTLKFLKPRHGLSTTMGLAAKTTQMSLPLSAVSGLILAAGLAIAGQMLHVSADNRTAEADHLQTELRQRALPPIEPAPDYQSTLDFAQELAWVRIAPSYRRLLSELSSVIREGQRIESMSAEYGESNISVSLRGTLKKGFREAQAAQQGLLLDLRQLGYRIVERNFTTDLDRSRFEIKMERPLQ</sequence>
<reference evidence="1 2" key="1">
    <citation type="submission" date="2015-11" db="EMBL/GenBank/DDBJ databases">
        <title>The genome of Candidatus Endoriftia persephone in Ridgeia piscesae and population structure of the North Eastern Pacific vestimentiferan symbionts.</title>
        <authorList>
            <person name="Perez M."/>
            <person name="Juniper K.S."/>
        </authorList>
    </citation>
    <scope>NUCLEOTIDE SEQUENCE [LARGE SCALE GENOMIC DNA]</scope>
    <source>
        <strain evidence="1">Ind11</strain>
    </source>
</reference>
<dbReference type="Proteomes" id="UP000051634">
    <property type="component" value="Unassembled WGS sequence"/>
</dbReference>